<dbReference type="AlphaFoldDB" id="A0A1Y2IDW3"/>
<sequence length="212" mass="23320">MRGPQAGGRAATRRSEVVDAERPSIPNPEIWVIGRPLWLPPQIALTATSMLGPRRCLLLARARPNIRSQLRLKSTAVEVDANGVPLKPTWSVTELLSSYPRPEITPATLKRLHELSALIPPEEGTPEHAKLTQEMEDLVKLVEAVKLVDVSEVPEDGVPDGRIWAAGEGINLRLEPRENPEDLETAHGRALLAHASRSMEGLYVVEADKPRN</sequence>
<dbReference type="Proteomes" id="UP000193067">
    <property type="component" value="Unassembled WGS sequence"/>
</dbReference>
<evidence type="ECO:0000256" key="1">
    <source>
        <dbReference type="SAM" id="MobiDB-lite"/>
    </source>
</evidence>
<organism evidence="2 3">
    <name type="scientific">Trametes coccinea (strain BRFM310)</name>
    <name type="common">Pycnoporus coccineus</name>
    <dbReference type="NCBI Taxonomy" id="1353009"/>
    <lineage>
        <taxon>Eukaryota</taxon>
        <taxon>Fungi</taxon>
        <taxon>Dikarya</taxon>
        <taxon>Basidiomycota</taxon>
        <taxon>Agaricomycotina</taxon>
        <taxon>Agaricomycetes</taxon>
        <taxon>Polyporales</taxon>
        <taxon>Polyporaceae</taxon>
        <taxon>Trametes</taxon>
    </lineage>
</organism>
<feature type="region of interest" description="Disordered" evidence="1">
    <location>
        <begin position="1"/>
        <end position="21"/>
    </location>
</feature>
<proteinExistence type="predicted"/>
<evidence type="ECO:0000313" key="2">
    <source>
        <dbReference type="EMBL" id="OSC98682.1"/>
    </source>
</evidence>
<name>A0A1Y2IDW3_TRAC3</name>
<protein>
    <submittedName>
        <fullName evidence="2">Uncharacterized protein</fullName>
    </submittedName>
</protein>
<keyword evidence="3" id="KW-1185">Reference proteome</keyword>
<reference evidence="2 3" key="1">
    <citation type="journal article" date="2015" name="Biotechnol. Biofuels">
        <title>Enhanced degradation of softwood versus hardwood by the white-rot fungus Pycnoporus coccineus.</title>
        <authorList>
            <person name="Couturier M."/>
            <person name="Navarro D."/>
            <person name="Chevret D."/>
            <person name="Henrissat B."/>
            <person name="Piumi F."/>
            <person name="Ruiz-Duenas F.J."/>
            <person name="Martinez A.T."/>
            <person name="Grigoriev I.V."/>
            <person name="Riley R."/>
            <person name="Lipzen A."/>
            <person name="Berrin J.G."/>
            <person name="Master E.R."/>
            <person name="Rosso M.N."/>
        </authorList>
    </citation>
    <scope>NUCLEOTIDE SEQUENCE [LARGE SCALE GENOMIC DNA]</scope>
    <source>
        <strain evidence="2 3">BRFM310</strain>
    </source>
</reference>
<dbReference type="OrthoDB" id="5522061at2759"/>
<gene>
    <name evidence="2" type="ORF">PYCCODRAFT_964259</name>
</gene>
<accession>A0A1Y2IDW3</accession>
<evidence type="ECO:0000313" key="3">
    <source>
        <dbReference type="Proteomes" id="UP000193067"/>
    </source>
</evidence>
<dbReference type="EMBL" id="KZ084135">
    <property type="protein sequence ID" value="OSC98682.1"/>
    <property type="molecule type" value="Genomic_DNA"/>
</dbReference>